<evidence type="ECO:0000256" key="3">
    <source>
        <dbReference type="RuleBase" id="RU003616"/>
    </source>
</evidence>
<organism evidence="6 7">
    <name type="scientific">Rhizopus microsporus</name>
    <dbReference type="NCBI Taxonomy" id="58291"/>
    <lineage>
        <taxon>Eukaryota</taxon>
        <taxon>Fungi</taxon>
        <taxon>Fungi incertae sedis</taxon>
        <taxon>Mucoromycota</taxon>
        <taxon>Mucoromycotina</taxon>
        <taxon>Mucoromycetes</taxon>
        <taxon>Mucorales</taxon>
        <taxon>Mucorineae</taxon>
        <taxon>Rhizopodaceae</taxon>
        <taxon>Rhizopus</taxon>
    </lineage>
</organism>
<evidence type="ECO:0000256" key="4">
    <source>
        <dbReference type="SAM" id="MobiDB-lite"/>
    </source>
</evidence>
<dbReference type="EMBL" id="KV921574">
    <property type="protein sequence ID" value="ORE13040.1"/>
    <property type="molecule type" value="Genomic_DNA"/>
</dbReference>
<dbReference type="PANTHER" id="PTHR11527">
    <property type="entry name" value="HEAT-SHOCK PROTEIN 20 FAMILY MEMBER"/>
    <property type="match status" value="1"/>
</dbReference>
<evidence type="ECO:0000256" key="2">
    <source>
        <dbReference type="PROSITE-ProRule" id="PRU00285"/>
    </source>
</evidence>
<dbReference type="PROSITE" id="PS01031">
    <property type="entry name" value="SHSP"/>
    <property type="match status" value="1"/>
</dbReference>
<sequence length="175" mass="19598">MALSNRFFADAFRDMHRAFSLLDDPNFFDDARRSLTSANNSLGSLSRYPATDINETAEGYELHAELPGYDKKDIHIDVADDRTLILSGSVRHHHHESSNEKQKQQEGKSTAVSKEVKSDGPKWWVNERVSGSFQRSFNFPSPIDSAGIKASYENGVLKVCIPKAANQGKKRIEIS</sequence>
<dbReference type="InterPro" id="IPR008978">
    <property type="entry name" value="HSP20-like_chaperone"/>
</dbReference>
<dbReference type="CDD" id="cd06464">
    <property type="entry name" value="ACD_sHsps-like"/>
    <property type="match status" value="1"/>
</dbReference>
<protein>
    <submittedName>
        <fullName evidence="6">HSP20-like chaperone</fullName>
    </submittedName>
</protein>
<dbReference type="SUPFAM" id="SSF49764">
    <property type="entry name" value="HSP20-like chaperones"/>
    <property type="match status" value="1"/>
</dbReference>
<evidence type="ECO:0000259" key="5">
    <source>
        <dbReference type="PROSITE" id="PS01031"/>
    </source>
</evidence>
<dbReference type="Proteomes" id="UP000242381">
    <property type="component" value="Unassembled WGS sequence"/>
</dbReference>
<evidence type="ECO:0000313" key="6">
    <source>
        <dbReference type="EMBL" id="ORE13040.1"/>
    </source>
</evidence>
<reference evidence="6 7" key="1">
    <citation type="journal article" date="2016" name="Proc. Natl. Acad. Sci. U.S.A.">
        <title>Lipid metabolic changes in an early divergent fungus govern the establishment of a mutualistic symbiosis with endobacteria.</title>
        <authorList>
            <person name="Lastovetsky O.A."/>
            <person name="Gaspar M.L."/>
            <person name="Mondo S.J."/>
            <person name="LaButti K.M."/>
            <person name="Sandor L."/>
            <person name="Grigoriev I.V."/>
            <person name="Henry S.A."/>
            <person name="Pawlowska T.E."/>
        </authorList>
    </citation>
    <scope>NUCLEOTIDE SEQUENCE [LARGE SCALE GENOMIC DNA]</scope>
    <source>
        <strain evidence="6 7">ATCC 11559</strain>
    </source>
</reference>
<feature type="compositionally biased region" description="Basic and acidic residues" evidence="4">
    <location>
        <begin position="96"/>
        <end position="106"/>
    </location>
</feature>
<name>A0A0A1NTN0_RHIZD</name>
<dbReference type="OMA" id="MSLARQF"/>
<keyword evidence="1" id="KW-0346">Stress response</keyword>
<dbReference type="AlphaFoldDB" id="A0A0A1NTN0"/>
<feature type="region of interest" description="Disordered" evidence="4">
    <location>
        <begin position="90"/>
        <end position="118"/>
    </location>
</feature>
<dbReference type="Pfam" id="PF00011">
    <property type="entry name" value="HSP20"/>
    <property type="match status" value="1"/>
</dbReference>
<proteinExistence type="inferred from homology"/>
<accession>A0A0A1NTN0</accession>
<dbReference type="Gene3D" id="2.60.40.790">
    <property type="match status" value="1"/>
</dbReference>
<gene>
    <name evidence="6" type="ORF">BCV71DRAFT_222929</name>
</gene>
<feature type="domain" description="SHSP" evidence="5">
    <location>
        <begin position="41"/>
        <end position="175"/>
    </location>
</feature>
<dbReference type="VEuPathDB" id="FungiDB:BCV72DRAFT_257593"/>
<dbReference type="InterPro" id="IPR002068">
    <property type="entry name" value="A-crystallin/Hsp20_dom"/>
</dbReference>
<evidence type="ECO:0000256" key="1">
    <source>
        <dbReference type="ARBA" id="ARBA00023016"/>
    </source>
</evidence>
<evidence type="ECO:0000313" key="7">
    <source>
        <dbReference type="Proteomes" id="UP000242381"/>
    </source>
</evidence>
<dbReference type="InterPro" id="IPR031107">
    <property type="entry name" value="Small_HSP"/>
</dbReference>
<comment type="similarity">
    <text evidence="2 3">Belongs to the small heat shock protein (HSP20) family.</text>
</comment>